<evidence type="ECO:0000256" key="4">
    <source>
        <dbReference type="ARBA" id="ARBA00022989"/>
    </source>
</evidence>
<protein>
    <submittedName>
        <fullName evidence="9">Unannotated protein</fullName>
    </submittedName>
</protein>
<dbReference type="GO" id="GO:0005886">
    <property type="term" value="C:plasma membrane"/>
    <property type="evidence" value="ECO:0007669"/>
    <property type="project" value="UniProtKB-SubCell"/>
</dbReference>
<evidence type="ECO:0000256" key="3">
    <source>
        <dbReference type="ARBA" id="ARBA00022692"/>
    </source>
</evidence>
<reference evidence="9" key="1">
    <citation type="submission" date="2020-05" db="EMBL/GenBank/DDBJ databases">
        <authorList>
            <person name="Chiriac C."/>
            <person name="Salcher M."/>
            <person name="Ghai R."/>
            <person name="Kavagutti S V."/>
        </authorList>
    </citation>
    <scope>NUCLEOTIDE SEQUENCE</scope>
</reference>
<keyword evidence="2" id="KW-1003">Cell membrane</keyword>
<dbReference type="SUPFAM" id="SSF103473">
    <property type="entry name" value="MFS general substrate transporter"/>
    <property type="match status" value="1"/>
</dbReference>
<name>A0A6J6BC99_9ZZZZ</name>
<feature type="transmembrane region" description="Helical" evidence="7">
    <location>
        <begin position="26"/>
        <end position="48"/>
    </location>
</feature>
<feature type="region of interest" description="Disordered" evidence="6">
    <location>
        <begin position="258"/>
        <end position="278"/>
    </location>
</feature>
<organism evidence="9">
    <name type="scientific">freshwater metagenome</name>
    <dbReference type="NCBI Taxonomy" id="449393"/>
    <lineage>
        <taxon>unclassified sequences</taxon>
        <taxon>metagenomes</taxon>
        <taxon>ecological metagenomes</taxon>
    </lineage>
</organism>
<keyword evidence="4 7" id="KW-1133">Transmembrane helix</keyword>
<feature type="transmembrane region" description="Helical" evidence="7">
    <location>
        <begin position="110"/>
        <end position="131"/>
    </location>
</feature>
<dbReference type="InterPro" id="IPR011701">
    <property type="entry name" value="MFS"/>
</dbReference>
<feature type="transmembrane region" description="Helical" evidence="7">
    <location>
        <begin position="203"/>
        <end position="226"/>
    </location>
</feature>
<evidence type="ECO:0000313" key="9">
    <source>
        <dbReference type="EMBL" id="CAB4536780.1"/>
    </source>
</evidence>
<dbReference type="PANTHER" id="PTHR23513">
    <property type="entry name" value="INTEGRAL MEMBRANE EFFLUX PROTEIN-RELATED"/>
    <property type="match status" value="1"/>
</dbReference>
<dbReference type="AlphaFoldDB" id="A0A6J6BC99"/>
<evidence type="ECO:0000259" key="8">
    <source>
        <dbReference type="PROSITE" id="PS50850"/>
    </source>
</evidence>
<dbReference type="EMBL" id="CAEZSH010000046">
    <property type="protein sequence ID" value="CAB4536780.1"/>
    <property type="molecule type" value="Genomic_DNA"/>
</dbReference>
<feature type="transmembrane region" description="Helical" evidence="7">
    <location>
        <begin position="167"/>
        <end position="191"/>
    </location>
</feature>
<dbReference type="PANTHER" id="PTHR23513:SF6">
    <property type="entry name" value="MAJOR FACILITATOR SUPERFAMILY ASSOCIATED DOMAIN-CONTAINING PROTEIN"/>
    <property type="match status" value="1"/>
</dbReference>
<dbReference type="Pfam" id="PF07690">
    <property type="entry name" value="MFS_1"/>
    <property type="match status" value="1"/>
</dbReference>
<dbReference type="PROSITE" id="PS50850">
    <property type="entry name" value="MFS"/>
    <property type="match status" value="1"/>
</dbReference>
<evidence type="ECO:0000256" key="5">
    <source>
        <dbReference type="ARBA" id="ARBA00023136"/>
    </source>
</evidence>
<keyword evidence="3 7" id="KW-0812">Transmembrane</keyword>
<feature type="transmembrane region" description="Helical" evidence="7">
    <location>
        <begin position="143"/>
        <end position="161"/>
    </location>
</feature>
<comment type="subcellular location">
    <subcellularLocation>
        <location evidence="1">Cell membrane</location>
        <topology evidence="1">Multi-pass membrane protein</topology>
    </subcellularLocation>
</comment>
<dbReference type="InterPro" id="IPR020846">
    <property type="entry name" value="MFS_dom"/>
</dbReference>
<gene>
    <name evidence="9" type="ORF">UFOPK1410_00504</name>
</gene>
<dbReference type="GO" id="GO:0022857">
    <property type="term" value="F:transmembrane transporter activity"/>
    <property type="evidence" value="ECO:0007669"/>
    <property type="project" value="InterPro"/>
</dbReference>
<accession>A0A6J6BC99</accession>
<evidence type="ECO:0000256" key="1">
    <source>
        <dbReference type="ARBA" id="ARBA00004651"/>
    </source>
</evidence>
<dbReference type="Gene3D" id="1.20.1250.20">
    <property type="entry name" value="MFS general substrate transporter like domains"/>
    <property type="match status" value="1"/>
</dbReference>
<evidence type="ECO:0000256" key="7">
    <source>
        <dbReference type="SAM" id="Phobius"/>
    </source>
</evidence>
<proteinExistence type="predicted"/>
<keyword evidence="5 7" id="KW-0472">Membrane</keyword>
<dbReference type="InterPro" id="IPR036259">
    <property type="entry name" value="MFS_trans_sf"/>
</dbReference>
<feature type="transmembrane region" description="Helical" evidence="7">
    <location>
        <begin position="75"/>
        <end position="95"/>
    </location>
</feature>
<feature type="transmembrane region" description="Helical" evidence="7">
    <location>
        <begin position="232"/>
        <end position="252"/>
    </location>
</feature>
<evidence type="ECO:0000256" key="2">
    <source>
        <dbReference type="ARBA" id="ARBA00022475"/>
    </source>
</evidence>
<evidence type="ECO:0000256" key="6">
    <source>
        <dbReference type="SAM" id="MobiDB-lite"/>
    </source>
</evidence>
<sequence>MQTSASLGTLAAPGLGGILTETTGFFWPFSIDMSTFWLMAIGFFFIGINRKGQKPEPGEKLSALEGIRFSMGDPLIRAIIILLTVLVLALGAINVGEVFLVMDELGASKFIYGIVAMLFAAGSIAGALTTAAIKVDGKYHARLLVVAIGVLTVTVIAFSFTTHWWQAMVLSFIAGLGNAGLNAYAIGIVIARAPQAARGRVMAAVGAIITTGSVISTAASGALIAALDVRTVLLYGGLLAAVIYFVLSPAVLREGREHRTAESQESDQPIDQQKESQR</sequence>
<feature type="domain" description="Major facilitator superfamily (MFS) profile" evidence="8">
    <location>
        <begin position="75"/>
        <end position="278"/>
    </location>
</feature>